<keyword evidence="2" id="KW-1185">Reference proteome</keyword>
<evidence type="ECO:0000313" key="2">
    <source>
        <dbReference type="Proteomes" id="UP001497535"/>
    </source>
</evidence>
<organism evidence="1 2">
    <name type="scientific">Meloidogyne enterolobii</name>
    <name type="common">Root-knot nematode worm</name>
    <name type="synonym">Meloidogyne mayaguensis</name>
    <dbReference type="NCBI Taxonomy" id="390850"/>
    <lineage>
        <taxon>Eukaryota</taxon>
        <taxon>Metazoa</taxon>
        <taxon>Ecdysozoa</taxon>
        <taxon>Nematoda</taxon>
        <taxon>Chromadorea</taxon>
        <taxon>Rhabditida</taxon>
        <taxon>Tylenchina</taxon>
        <taxon>Tylenchomorpha</taxon>
        <taxon>Tylenchoidea</taxon>
        <taxon>Meloidogynidae</taxon>
        <taxon>Meloidogyninae</taxon>
        <taxon>Meloidogyne</taxon>
    </lineage>
</organism>
<dbReference type="EMBL" id="CAVMJV010000014">
    <property type="protein sequence ID" value="CAK5051741.1"/>
    <property type="molecule type" value="Genomic_DNA"/>
</dbReference>
<gene>
    <name evidence="1" type="ORF">MENTE1834_LOCUS13690</name>
</gene>
<evidence type="ECO:0000313" key="1">
    <source>
        <dbReference type="EMBL" id="CAK5051741.1"/>
    </source>
</evidence>
<reference evidence="1" key="1">
    <citation type="submission" date="2023-11" db="EMBL/GenBank/DDBJ databases">
        <authorList>
            <person name="Poullet M."/>
        </authorList>
    </citation>
    <scope>NUCLEOTIDE SEQUENCE</scope>
    <source>
        <strain evidence="1">E1834</strain>
    </source>
</reference>
<sequence length="92" mass="10950">MIFLNSQDKIIFVNFTLIFFKKFANRKEVKGTVQPTLLLIGVLPFSIFVSNKYGNRVQWEMVGWLERRKTGQKEFGKECKRRLQQKKFTAIF</sequence>
<dbReference type="Proteomes" id="UP001497535">
    <property type="component" value="Unassembled WGS sequence"/>
</dbReference>
<comment type="caution">
    <text evidence="1">The sequence shown here is derived from an EMBL/GenBank/DDBJ whole genome shotgun (WGS) entry which is preliminary data.</text>
</comment>
<protein>
    <submittedName>
        <fullName evidence="1">Uncharacterized protein</fullName>
    </submittedName>
</protein>
<proteinExistence type="predicted"/>
<accession>A0ACB0YL21</accession>
<name>A0ACB0YL21_MELEN</name>